<dbReference type="STRING" id="1631356.VV01_16845"/>
<dbReference type="InterPro" id="IPR014710">
    <property type="entry name" value="RmlC-like_jellyroll"/>
</dbReference>
<dbReference type="EMBL" id="LAIR01000002">
    <property type="protein sequence ID" value="KNX38436.1"/>
    <property type="molecule type" value="Genomic_DNA"/>
</dbReference>
<dbReference type="Proteomes" id="UP000037397">
    <property type="component" value="Unassembled WGS sequence"/>
</dbReference>
<dbReference type="CDD" id="cd06121">
    <property type="entry name" value="cupin_YML079wp"/>
    <property type="match status" value="1"/>
</dbReference>
<dbReference type="InterPro" id="IPR009327">
    <property type="entry name" value="Cupin_DUF985"/>
</dbReference>
<dbReference type="Pfam" id="PF06172">
    <property type="entry name" value="Cupin_5"/>
    <property type="match status" value="1"/>
</dbReference>
<dbReference type="PANTHER" id="PTHR33387:SF3">
    <property type="entry name" value="DUF985 DOMAIN-CONTAINING PROTEIN"/>
    <property type="match status" value="1"/>
</dbReference>
<accession>A0A0L6CKY7</accession>
<protein>
    <submittedName>
        <fullName evidence="2">Cupin</fullName>
    </submittedName>
</protein>
<gene>
    <name evidence="2" type="ORF">VV01_16845</name>
</gene>
<dbReference type="OrthoDB" id="9798288at2"/>
<feature type="domain" description="DUF985" evidence="1">
    <location>
        <begin position="7"/>
        <end position="142"/>
    </location>
</feature>
<evidence type="ECO:0000313" key="3">
    <source>
        <dbReference type="Proteomes" id="UP000037397"/>
    </source>
</evidence>
<dbReference type="PATRIC" id="fig|1631356.3.peg.3347"/>
<keyword evidence="3" id="KW-1185">Reference proteome</keyword>
<dbReference type="PANTHER" id="PTHR33387">
    <property type="entry name" value="RMLC-LIKE JELLY ROLL FOLD PROTEIN"/>
    <property type="match status" value="1"/>
</dbReference>
<comment type="caution">
    <text evidence="2">The sequence shown here is derived from an EMBL/GenBank/DDBJ whole genome shotgun (WGS) entry which is preliminary data.</text>
</comment>
<organism evidence="2 3">
    <name type="scientific">Luteipulveratus halotolerans</name>
    <dbReference type="NCBI Taxonomy" id="1631356"/>
    <lineage>
        <taxon>Bacteria</taxon>
        <taxon>Bacillati</taxon>
        <taxon>Actinomycetota</taxon>
        <taxon>Actinomycetes</taxon>
        <taxon>Micrococcales</taxon>
        <taxon>Dermacoccaceae</taxon>
        <taxon>Luteipulveratus</taxon>
    </lineage>
</organism>
<dbReference type="SUPFAM" id="SSF51182">
    <property type="entry name" value="RmlC-like cupins"/>
    <property type="match status" value="1"/>
</dbReference>
<proteinExistence type="predicted"/>
<sequence length="145" mass="15323">MSPLPGWAAGLGLQPHPEGGWFVETYRHGSTFTPPGYDGPRAYATGILFLLMPGEESRWHRVTSDELWLHHRGGPLALTLGGSDESPAAATTFTLGADYAGGQVAQALVPGGHWQAARPAGDEPVLVGCIVTPGFDFADFTLLPE</sequence>
<dbReference type="RefSeq" id="WP_050670894.1">
    <property type="nucleotide sequence ID" value="NZ_LAIR01000002.1"/>
</dbReference>
<reference evidence="3" key="1">
    <citation type="submission" date="2015-03" db="EMBL/GenBank/DDBJ databases">
        <title>Luteipulveratus halotolerans sp. nov., a novel actinobacterium (Dermacoccaceae) from Sarawak, Malaysia.</title>
        <authorList>
            <person name="Juboi H."/>
            <person name="Basik A."/>
            <person name="Shamsul S.S."/>
            <person name="Arnold P."/>
            <person name="Schmitt E.K."/>
            <person name="Sanglier J.-J."/>
            <person name="Yeo T."/>
        </authorList>
    </citation>
    <scope>NUCLEOTIDE SEQUENCE [LARGE SCALE GENOMIC DNA]</scope>
    <source>
        <strain evidence="3">C296001</strain>
    </source>
</reference>
<dbReference type="AlphaFoldDB" id="A0A0L6CKY7"/>
<dbReference type="InterPro" id="IPR039935">
    <property type="entry name" value="YML079W-like"/>
</dbReference>
<dbReference type="Gene3D" id="2.60.120.10">
    <property type="entry name" value="Jelly Rolls"/>
    <property type="match status" value="1"/>
</dbReference>
<dbReference type="InterPro" id="IPR011051">
    <property type="entry name" value="RmlC_Cupin_sf"/>
</dbReference>
<name>A0A0L6CKY7_9MICO</name>
<evidence type="ECO:0000259" key="1">
    <source>
        <dbReference type="Pfam" id="PF06172"/>
    </source>
</evidence>
<evidence type="ECO:0000313" key="2">
    <source>
        <dbReference type="EMBL" id="KNX38436.1"/>
    </source>
</evidence>